<evidence type="ECO:0000259" key="2">
    <source>
        <dbReference type="Pfam" id="PF26618"/>
    </source>
</evidence>
<sequence>MEILEEKVSRLEEMMMRLVYIQQKTEMELQSLAKEMKEYKQEVDKQIREYKQEVNKQIKEMNKKWGELSNKMGTIVEDIISPATRPVLEKYFKCNIEKKLVNVEVNEENIHTEFDVIAVSNSCKTAFLIEVKTTFRGKFIEDVFEKIEKFKKAFPEYKDYKIVPILASLSMDENTVNILTKNKIYAMAYREWEYLDILNFNQL</sequence>
<dbReference type="Pfam" id="PF26618">
    <property type="entry name" value="DUF8196"/>
    <property type="match status" value="1"/>
</dbReference>
<evidence type="ECO:0000313" key="3">
    <source>
        <dbReference type="EMBL" id="ACN99809.1"/>
    </source>
</evidence>
<dbReference type="STRING" id="204536.SULAZ_0574"/>
<dbReference type="EMBL" id="CP001229">
    <property type="protein sequence ID" value="ACN99809.1"/>
    <property type="molecule type" value="Genomic_DNA"/>
</dbReference>
<dbReference type="RefSeq" id="WP_012675115.1">
    <property type="nucleotide sequence ID" value="NC_012438.1"/>
</dbReference>
<organism evidence="3 4">
    <name type="scientific">Sulfurihydrogenibium azorense (strain DSM 15241 / OCM 825 / Az-Fu1)</name>
    <dbReference type="NCBI Taxonomy" id="204536"/>
    <lineage>
        <taxon>Bacteria</taxon>
        <taxon>Pseudomonadati</taxon>
        <taxon>Aquificota</taxon>
        <taxon>Aquificia</taxon>
        <taxon>Aquificales</taxon>
        <taxon>Hydrogenothermaceae</taxon>
        <taxon>Sulfurihydrogenibium</taxon>
    </lineage>
</organism>
<dbReference type="InterPro" id="IPR058509">
    <property type="entry name" value="DUF8196"/>
</dbReference>
<dbReference type="PANTHER" id="PTHR38753:SF1">
    <property type="entry name" value="SLR1441 PROTEIN"/>
    <property type="match status" value="1"/>
</dbReference>
<dbReference type="HOGENOM" id="CLU_080958_0_0_0"/>
<evidence type="ECO:0000313" key="4">
    <source>
        <dbReference type="Proteomes" id="UP000001369"/>
    </source>
</evidence>
<reference evidence="3 4" key="1">
    <citation type="journal article" date="2009" name="J. Bacteriol.">
        <title>Complete and draft genome sequences of six members of the Aquificales.</title>
        <authorList>
            <person name="Reysenbach A.L."/>
            <person name="Hamamura N."/>
            <person name="Podar M."/>
            <person name="Griffiths E."/>
            <person name="Ferreira S."/>
            <person name="Hochstein R."/>
            <person name="Heidelberg J."/>
            <person name="Johnson J."/>
            <person name="Mead D."/>
            <person name="Pohorille A."/>
            <person name="Sarmiento M."/>
            <person name="Schweighofer K."/>
            <person name="Seshadri R."/>
            <person name="Voytek M.A."/>
        </authorList>
    </citation>
    <scope>NUCLEOTIDE SEQUENCE [LARGE SCALE GENOMIC DNA]</scope>
    <source>
        <strain evidence="4">Az-Fu1 / DSM 15241 / OCM 825</strain>
    </source>
</reference>
<dbReference type="OrthoDB" id="9790160at2"/>
<proteinExistence type="predicted"/>
<dbReference type="InterPro" id="IPR011335">
    <property type="entry name" value="Restrct_endonuc-II-like"/>
</dbReference>
<dbReference type="eggNOG" id="COG1193">
    <property type="taxonomic scope" value="Bacteria"/>
</dbReference>
<gene>
    <name evidence="3" type="ordered locus">SULAZ_0574</name>
</gene>
<keyword evidence="4" id="KW-1185">Reference proteome</keyword>
<evidence type="ECO:0000256" key="1">
    <source>
        <dbReference type="SAM" id="Coils"/>
    </source>
</evidence>
<name>C1DTX7_SULAA</name>
<protein>
    <recommendedName>
        <fullName evidence="2">DUF8196 domain-containing protein</fullName>
    </recommendedName>
</protein>
<keyword evidence="1" id="KW-0175">Coiled coil</keyword>
<dbReference type="AlphaFoldDB" id="C1DTX7"/>
<accession>C1DTX7</accession>
<dbReference type="PANTHER" id="PTHR38753">
    <property type="entry name" value="SLR1441 PROTEIN"/>
    <property type="match status" value="1"/>
</dbReference>
<dbReference type="SUPFAM" id="SSF52980">
    <property type="entry name" value="Restriction endonuclease-like"/>
    <property type="match status" value="1"/>
</dbReference>
<feature type="domain" description="DUF8196" evidence="2">
    <location>
        <begin position="94"/>
        <end position="188"/>
    </location>
</feature>
<feature type="coiled-coil region" evidence="1">
    <location>
        <begin position="22"/>
        <end position="71"/>
    </location>
</feature>
<dbReference type="KEGG" id="saf:SULAZ_0574"/>
<dbReference type="Proteomes" id="UP000001369">
    <property type="component" value="Chromosome"/>
</dbReference>